<feature type="domain" description="EAL" evidence="3">
    <location>
        <begin position="301"/>
        <end position="555"/>
    </location>
</feature>
<keyword evidence="5" id="KW-1185">Reference proteome</keyword>
<dbReference type="InterPro" id="IPR013655">
    <property type="entry name" value="PAS_fold_3"/>
</dbReference>
<evidence type="ECO:0000313" key="5">
    <source>
        <dbReference type="Proteomes" id="UP000838160"/>
    </source>
</evidence>
<feature type="domain" description="PAC" evidence="2">
    <location>
        <begin position="86"/>
        <end position="136"/>
    </location>
</feature>
<dbReference type="SUPFAM" id="SSF55073">
    <property type="entry name" value="Nucleotide cyclase"/>
    <property type="match status" value="1"/>
</dbReference>
<reference evidence="4" key="1">
    <citation type="submission" date="2021-12" db="EMBL/GenBank/DDBJ databases">
        <authorList>
            <person name="Rodrigo-Torres L."/>
            <person name="Arahal R. D."/>
            <person name="Lucena T."/>
        </authorList>
    </citation>
    <scope>NUCLEOTIDE SEQUENCE</scope>
    <source>
        <strain evidence="4">CECT 8226</strain>
    </source>
</reference>
<evidence type="ECO:0008006" key="6">
    <source>
        <dbReference type="Google" id="ProtNLM"/>
    </source>
</evidence>
<dbReference type="Gene3D" id="3.30.450.20">
    <property type="entry name" value="PAS domain"/>
    <property type="match status" value="1"/>
</dbReference>
<feature type="domain" description="PAS" evidence="1">
    <location>
        <begin position="10"/>
        <end position="80"/>
    </location>
</feature>
<dbReference type="PANTHER" id="PTHR33121:SF70">
    <property type="entry name" value="SIGNALING PROTEIN YKOW"/>
    <property type="match status" value="1"/>
</dbReference>
<dbReference type="SMART" id="SM00052">
    <property type="entry name" value="EAL"/>
    <property type="match status" value="1"/>
</dbReference>
<dbReference type="InterPro" id="IPR035965">
    <property type="entry name" value="PAS-like_dom_sf"/>
</dbReference>
<sequence length="563" mass="64612">MNMVFQDEIPLSRYLSLFETKDEGLFLIDSSANIKFYNSLFYHQFAIESDTVSAEQWLSLVYPEDQQALQNNIESLKQGRVESICSQYQLRVRKRDGQYAWIEASVSYKQDNLGHYIVGRHREVTEKIKLQSSLKRLAFYDKQSGLPNHEQLKRHLNQRQTETTLLKIRLGRLETYLYRYGDAIISKVVECLKSCLSIFVDIPHTLYRSGTDSFILLFDVKVTESTLAMMCQGILRQFEIQSYESVYTGKIFIGAYTNYDLEQSADDILMITEQTLNYVTDNVVEQYVIFNNDIRNSIERYVYIENHLKSAIEQDQITIQLQPIVCGRTNAVISFEALARWLDTPFGPIGPHEFVLVAERSGLVNALGEKVLKQACEFILRYNQKWDTQVSVNVNISVLQLLDGNFPLYAAQILEELGVASHLVKLEVTESILLDDKQLAVEQLGKLRQLGFELIIDDFGSGASSTMSLFNLPFSQIKIDRMLATAAMTDRDCLSYIHYITHLCANKGIDVTVEGVEDLAMYQCFIQCRVSKLQGYYLSYPLRDVDALNIDYQHCVSDSQFVE</sequence>
<dbReference type="SUPFAM" id="SSF141868">
    <property type="entry name" value="EAL domain-like"/>
    <property type="match status" value="1"/>
</dbReference>
<dbReference type="PANTHER" id="PTHR33121">
    <property type="entry name" value="CYCLIC DI-GMP PHOSPHODIESTERASE PDEF"/>
    <property type="match status" value="1"/>
</dbReference>
<dbReference type="EMBL" id="CAKLCM010000002">
    <property type="protein sequence ID" value="CAH0526028.1"/>
    <property type="molecule type" value="Genomic_DNA"/>
</dbReference>
<dbReference type="InterPro" id="IPR000700">
    <property type="entry name" value="PAS-assoc_C"/>
</dbReference>
<dbReference type="CDD" id="cd00130">
    <property type="entry name" value="PAS"/>
    <property type="match status" value="1"/>
</dbReference>
<proteinExistence type="predicted"/>
<dbReference type="Pfam" id="PF08447">
    <property type="entry name" value="PAS_3"/>
    <property type="match status" value="1"/>
</dbReference>
<dbReference type="InterPro" id="IPR043128">
    <property type="entry name" value="Rev_trsase/Diguanyl_cyclase"/>
</dbReference>
<dbReference type="InterPro" id="IPR050706">
    <property type="entry name" value="Cyclic-di-GMP_PDE-like"/>
</dbReference>
<dbReference type="CDD" id="cd01948">
    <property type="entry name" value="EAL"/>
    <property type="match status" value="1"/>
</dbReference>
<organism evidence="4 5">
    <name type="scientific">Vibrio hippocampi</name>
    <dbReference type="NCBI Taxonomy" id="654686"/>
    <lineage>
        <taxon>Bacteria</taxon>
        <taxon>Pseudomonadati</taxon>
        <taxon>Pseudomonadota</taxon>
        <taxon>Gammaproteobacteria</taxon>
        <taxon>Vibrionales</taxon>
        <taxon>Vibrionaceae</taxon>
        <taxon>Vibrio</taxon>
    </lineage>
</organism>
<dbReference type="InterPro" id="IPR000160">
    <property type="entry name" value="GGDEF_dom"/>
</dbReference>
<dbReference type="InterPro" id="IPR000014">
    <property type="entry name" value="PAS"/>
</dbReference>
<dbReference type="SUPFAM" id="SSF55785">
    <property type="entry name" value="PYP-like sensor domain (PAS domain)"/>
    <property type="match status" value="1"/>
</dbReference>
<protein>
    <recommendedName>
        <fullName evidence="6">Sensor domain-containing phosphodiesterase</fullName>
    </recommendedName>
</protein>
<dbReference type="SMART" id="SM00267">
    <property type="entry name" value="GGDEF"/>
    <property type="match status" value="1"/>
</dbReference>
<evidence type="ECO:0000259" key="1">
    <source>
        <dbReference type="PROSITE" id="PS50112"/>
    </source>
</evidence>
<dbReference type="RefSeq" id="WP_237484464.1">
    <property type="nucleotide sequence ID" value="NZ_CAKLCM010000002.1"/>
</dbReference>
<dbReference type="Proteomes" id="UP000838160">
    <property type="component" value="Unassembled WGS sequence"/>
</dbReference>
<evidence type="ECO:0000313" key="4">
    <source>
        <dbReference type="EMBL" id="CAH0526028.1"/>
    </source>
</evidence>
<dbReference type="PROSITE" id="PS50883">
    <property type="entry name" value="EAL"/>
    <property type="match status" value="1"/>
</dbReference>
<evidence type="ECO:0000259" key="3">
    <source>
        <dbReference type="PROSITE" id="PS50883"/>
    </source>
</evidence>
<dbReference type="InterPro" id="IPR001633">
    <property type="entry name" value="EAL_dom"/>
</dbReference>
<dbReference type="Gene3D" id="3.30.70.270">
    <property type="match status" value="1"/>
</dbReference>
<name>A0ABN8DFS2_9VIBR</name>
<dbReference type="NCBIfam" id="TIGR00229">
    <property type="entry name" value="sensory_box"/>
    <property type="match status" value="1"/>
</dbReference>
<dbReference type="InterPro" id="IPR029787">
    <property type="entry name" value="Nucleotide_cyclase"/>
</dbReference>
<dbReference type="SMART" id="SM00091">
    <property type="entry name" value="PAS"/>
    <property type="match status" value="1"/>
</dbReference>
<dbReference type="PROSITE" id="PS50112">
    <property type="entry name" value="PAS"/>
    <property type="match status" value="1"/>
</dbReference>
<accession>A0ABN8DFS2</accession>
<gene>
    <name evidence="4" type="ORF">VHP8226_01512</name>
</gene>
<comment type="caution">
    <text evidence="4">The sequence shown here is derived from an EMBL/GenBank/DDBJ whole genome shotgun (WGS) entry which is preliminary data.</text>
</comment>
<dbReference type="PROSITE" id="PS50113">
    <property type="entry name" value="PAC"/>
    <property type="match status" value="1"/>
</dbReference>
<dbReference type="Gene3D" id="3.20.20.450">
    <property type="entry name" value="EAL domain"/>
    <property type="match status" value="1"/>
</dbReference>
<dbReference type="Pfam" id="PF00563">
    <property type="entry name" value="EAL"/>
    <property type="match status" value="1"/>
</dbReference>
<evidence type="ECO:0000259" key="2">
    <source>
        <dbReference type="PROSITE" id="PS50113"/>
    </source>
</evidence>
<dbReference type="InterPro" id="IPR035919">
    <property type="entry name" value="EAL_sf"/>
</dbReference>